<dbReference type="Gene3D" id="1.10.443.10">
    <property type="entry name" value="Intergrase catalytic core"/>
    <property type="match status" value="1"/>
</dbReference>
<sequence length="1992" mass="218984">MSSSSTGRSMAASPAFLRLSACVQDAGGSDDLLRETLWRIGAHPLLVAHDRVFSHLLEALRSDVFTAEALTWAGPWRERVTSWIGLLELITAIGPELRQHPELNAMFREPRNAHDHPMLHSGVGRHPLAAALFNSHEASAVTTGAGPLANGGPSSNVATRFLITRAHVLAVYFEARSRAADGLDAFMRHDSDREFAPAPMHAGAVGLALRQLSLNDYSSLLAQLPDAPHTLDAVRHFARLYPDFSGIRGNLKEGAARYFQSLQSYLTTLPTLINRSCITDKVRTPTDRRGGAGGREPRPGWVSFSSTGIWRFEDRDWGDGALSLMWTSIPGGDEADPLDEEADGDAPWSTRDDEVALFDTEEIASVLSMLRFMQLAYELHSQEFGWSLDVASRLERAHAMRVAQAAIDQAMATGSTGTAAQHAAAGGLMVKAAVLYGWQQATMAAVRIRTVDRLDKALVESLCFIRQECILLIAVREGDALVPAAFLLPTTTPQYKTKLTESEAAAGRPRQLAFLLPDVKGLGKELLDFAIRFGRLAPGEIASGRVLGIETSTANRLAKDCLEGAQDPINQDPRARLTIRRLSASLQAAVMASHGDAVAAWQIRHDAAKSADTRVYYTQLRAARLPAIHAEALRRLDGCLDDGLMDQARSLGSLQDGWVGCRSVVALERARSFLDALQKRLEQPVDLASRSQLRAYHNDYILLAWLTMALPLGLRAASSGYAVIHQLEARRGLDRCSATSVFGLAEKHNSHQDKSRLLPLPELVASMVDRLEQHNAAILHRLDLLGEWRALNAQGQRLFIIREDESLCAMQAVFIKDRMAELGLPVGVNFGRALLRTEWLNQDAPARCIDAALGHFGRAQNWYGKNSSHDPVAYVKEAASRMAEHIDRLGLRAVDSRCIRASERALGISGGWRLPAQHLKPPTSPPRPRSMNNHHREAPSLPEPRAGLWLDVRRNAAVCDRALLSELLWFMTDSQNAHARVLLDPTCEATTAADESSACELEHEVLMYCRRHRLPKTQAASWLRLLSAAQGRLQQQGVDLVRTKQAAINTHAESPVSTSATLKLPDLVSWQATLYRFVRAQAEQPTNDQGTWTVAICLSAAIHSMALDLFMLTQILDQLAMPGPRRLKLCAGADGFSFMTFNLPSSAPGGRQRVHWFLDPLTELLILRAPPFETTPTLRGTSRAISAFLRRYGNPAERGTGSWRQVRSAAKALWSTRVPPYLVQIALRTMSTTALVPSCFSRVFQGCELKSARSGAVLNTCGTDPTVELTLESLTSASTTAQPPSAEDARRGHWAAAGADVDFVTLSVSAANAWLQQADAALRRPHGEVLSALSALRDEARQGSFARGALAWLSATAASLIATADSAQGDPMFGLRRVASTFLPHLAAECGDAWLDGLDEARRSQVLNSITHELESGASRQDLKRGLKLLLQHEESLQPLAGLDEDIEDPSHDASVDARVMTVDEYEKTLRVIQVCIDPPLSQQDREDLTDILQLGVWSGARPREYLALRLGDIETTSGGAADLLIREYDRHTLKTPQATRRVPLSLLAPTVVLDRIAGRVQSMMAELAAMPADKARQQLLFAQSKGTDRLAHHNRLLALLRQILRQVTGDPKFRVYSLRHTWANWLFMALESDGSVVWTRLWQAHPATLKHLSDANALRQRLLDSTDRMDRRAMLAITKLAGHLAGATSFMHYIHTACFLQLQAVFRFAEEIPKTVLAAAAGISPATYSEQALRGLGEVLRQARSRAGWTPVERVVATRENSSDTGPKSWLSFDDLCLMLRAKARHEQPTSQIAVHFGRSEAAIEDMISGALEAANFLGAEIDELEDADRLVASIAETRMNEAERTQLRHLCQNIEDLHRRDPELVAQGIAVIQQRTTRLHHEVALDNNADAQIVLKFLHACAVAEDELQIVLRRRVEDRSLPSWLAGELGPYAGSTIKLGAPDTKTSDATLHRWVRLRLVDRAGHAISKVFRRAVWTAQTNIHMVNVGGH</sequence>
<proteinExistence type="predicted"/>
<dbReference type="EMBL" id="JBBUTH010000002">
    <property type="protein sequence ID" value="MEK8049578.1"/>
    <property type="molecule type" value="Genomic_DNA"/>
</dbReference>
<evidence type="ECO:0000313" key="3">
    <source>
        <dbReference type="EMBL" id="MEK8049578.1"/>
    </source>
</evidence>
<organism evidence="3 4">
    <name type="scientific">Pseudaquabacterium inlustre</name>
    <dbReference type="NCBI Taxonomy" id="2984192"/>
    <lineage>
        <taxon>Bacteria</taxon>
        <taxon>Pseudomonadati</taxon>
        <taxon>Pseudomonadota</taxon>
        <taxon>Betaproteobacteria</taxon>
        <taxon>Burkholderiales</taxon>
        <taxon>Sphaerotilaceae</taxon>
        <taxon>Pseudaquabacterium</taxon>
    </lineage>
</organism>
<evidence type="ECO:0000313" key="4">
    <source>
        <dbReference type="Proteomes" id="UP001365405"/>
    </source>
</evidence>
<gene>
    <name evidence="3" type="ORF">AACH10_04940</name>
</gene>
<evidence type="ECO:0000256" key="2">
    <source>
        <dbReference type="SAM" id="MobiDB-lite"/>
    </source>
</evidence>
<dbReference type="Proteomes" id="UP001365405">
    <property type="component" value="Unassembled WGS sequence"/>
</dbReference>
<evidence type="ECO:0008006" key="5">
    <source>
        <dbReference type="Google" id="ProtNLM"/>
    </source>
</evidence>
<dbReference type="RefSeq" id="WP_341409259.1">
    <property type="nucleotide sequence ID" value="NZ_JBBUTH010000002.1"/>
</dbReference>
<name>A0ABU9CCY3_9BURK</name>
<protein>
    <recommendedName>
        <fullName evidence="5">Tyr recombinase domain-containing protein</fullName>
    </recommendedName>
</protein>
<dbReference type="SUPFAM" id="SSF56349">
    <property type="entry name" value="DNA breaking-rejoining enzymes"/>
    <property type="match status" value="1"/>
</dbReference>
<reference evidence="3 4" key="1">
    <citation type="submission" date="2024-04" db="EMBL/GenBank/DDBJ databases">
        <title>Novel species of the genus Ideonella isolated from streams.</title>
        <authorList>
            <person name="Lu H."/>
        </authorList>
    </citation>
    <scope>NUCLEOTIDE SEQUENCE [LARGE SCALE GENOMIC DNA]</scope>
    <source>
        <strain evidence="3 4">DXS22W</strain>
    </source>
</reference>
<dbReference type="InterPro" id="IPR013762">
    <property type="entry name" value="Integrase-like_cat_sf"/>
</dbReference>
<keyword evidence="4" id="KW-1185">Reference proteome</keyword>
<feature type="region of interest" description="Disordered" evidence="2">
    <location>
        <begin position="913"/>
        <end position="942"/>
    </location>
</feature>
<keyword evidence="1" id="KW-0233">DNA recombination</keyword>
<evidence type="ECO:0000256" key="1">
    <source>
        <dbReference type="ARBA" id="ARBA00023172"/>
    </source>
</evidence>
<accession>A0ABU9CCY3</accession>
<dbReference type="InterPro" id="IPR011010">
    <property type="entry name" value="DNA_brk_join_enz"/>
</dbReference>
<comment type="caution">
    <text evidence="3">The sequence shown here is derived from an EMBL/GenBank/DDBJ whole genome shotgun (WGS) entry which is preliminary data.</text>
</comment>